<dbReference type="Proteomes" id="UP000266723">
    <property type="component" value="Unassembled WGS sequence"/>
</dbReference>
<protein>
    <submittedName>
        <fullName evidence="1">Uncharacterized protein</fullName>
    </submittedName>
</protein>
<dbReference type="EMBL" id="QGKV02000832">
    <property type="protein sequence ID" value="KAF3546615.1"/>
    <property type="molecule type" value="Genomic_DNA"/>
</dbReference>
<comment type="caution">
    <text evidence="1">The sequence shown here is derived from an EMBL/GenBank/DDBJ whole genome shotgun (WGS) entry which is preliminary data.</text>
</comment>
<evidence type="ECO:0000313" key="2">
    <source>
        <dbReference type="EMBL" id="KAF3546615.1"/>
    </source>
</evidence>
<evidence type="ECO:0000313" key="3">
    <source>
        <dbReference type="Proteomes" id="UP000266723"/>
    </source>
</evidence>
<name>A0A3N6QI33_BRACR</name>
<accession>A0A3N6QI33</accession>
<gene>
    <name evidence="2" type="ORF">DY000_02005500</name>
    <name evidence="1" type="ORF">F2Q70_00010641</name>
</gene>
<proteinExistence type="predicted"/>
<dbReference type="EMBL" id="QGKY02000089">
    <property type="protein sequence ID" value="KAF2612876.1"/>
    <property type="molecule type" value="Genomic_DNA"/>
</dbReference>
<keyword evidence="3" id="KW-1185">Reference proteome</keyword>
<sequence>MVRHFKLVGILFRPSERDAYMRTMIAHTKAIETNNEFFVTLEQPLRDVPRAAELTEIEGLTAKRDVDLRSASYEAKEVFVSSYIGYLAH</sequence>
<evidence type="ECO:0000313" key="1">
    <source>
        <dbReference type="EMBL" id="KAF2612876.1"/>
    </source>
</evidence>
<organism evidence="1">
    <name type="scientific">Brassica cretica</name>
    <name type="common">Mustard</name>
    <dbReference type="NCBI Taxonomy" id="69181"/>
    <lineage>
        <taxon>Eukaryota</taxon>
        <taxon>Viridiplantae</taxon>
        <taxon>Streptophyta</taxon>
        <taxon>Embryophyta</taxon>
        <taxon>Tracheophyta</taxon>
        <taxon>Spermatophyta</taxon>
        <taxon>Magnoliopsida</taxon>
        <taxon>eudicotyledons</taxon>
        <taxon>Gunneridae</taxon>
        <taxon>Pentapetalae</taxon>
        <taxon>rosids</taxon>
        <taxon>malvids</taxon>
        <taxon>Brassicales</taxon>
        <taxon>Brassicaceae</taxon>
        <taxon>Brassiceae</taxon>
        <taxon>Brassica</taxon>
    </lineage>
</organism>
<dbReference type="AlphaFoldDB" id="A0A3N6QI33"/>
<reference evidence="2 3" key="3">
    <citation type="journal article" date="2020" name="BMC Genomics">
        <title>Intraspecific diversification of the crop wild relative Brassica cretica Lam. using demographic model selection.</title>
        <authorList>
            <person name="Kioukis A."/>
            <person name="Michalopoulou V.A."/>
            <person name="Briers L."/>
            <person name="Pirintsos S."/>
            <person name="Studholme D.J."/>
            <person name="Pavlidis P."/>
            <person name="Sarris P.F."/>
        </authorList>
    </citation>
    <scope>NUCLEOTIDE SEQUENCE [LARGE SCALE GENOMIC DNA]</scope>
    <source>
        <strain evidence="3">cv. PFS-1207/04</strain>
        <strain evidence="2">PFS-1207/04</strain>
    </source>
</reference>
<reference evidence="1" key="1">
    <citation type="submission" date="2019-12" db="EMBL/GenBank/DDBJ databases">
        <title>Genome sequencing and annotation of Brassica cretica.</title>
        <authorList>
            <person name="Studholme D.J."/>
            <person name="Sarris P.F."/>
        </authorList>
    </citation>
    <scope>NUCLEOTIDE SEQUENCE</scope>
    <source>
        <strain evidence="1">PFS-102/07</strain>
        <tissue evidence="1">Leaf</tissue>
    </source>
</reference>
<reference evidence="2" key="2">
    <citation type="submission" date="2019-12" db="EMBL/GenBank/DDBJ databases">
        <authorList>
            <person name="Studholme D.J."/>
            <person name="Sarris P."/>
        </authorList>
    </citation>
    <scope>NUCLEOTIDE SEQUENCE</scope>
    <source>
        <strain evidence="2">PFS-1207/04</strain>
        <tissue evidence="2">Leaf</tissue>
    </source>
</reference>